<gene>
    <name evidence="1" type="ORF">ILEXP_LOCUS49197</name>
</gene>
<dbReference type="Proteomes" id="UP001642360">
    <property type="component" value="Unassembled WGS sequence"/>
</dbReference>
<dbReference type="Gene3D" id="3.20.70.20">
    <property type="match status" value="1"/>
</dbReference>
<dbReference type="InterPro" id="IPR039718">
    <property type="entry name" value="Rrm1"/>
</dbReference>
<organism evidence="1 2">
    <name type="scientific">Ilex paraguariensis</name>
    <name type="common">yerba mate</name>
    <dbReference type="NCBI Taxonomy" id="185542"/>
    <lineage>
        <taxon>Eukaryota</taxon>
        <taxon>Viridiplantae</taxon>
        <taxon>Streptophyta</taxon>
        <taxon>Embryophyta</taxon>
        <taxon>Tracheophyta</taxon>
        <taxon>Spermatophyta</taxon>
        <taxon>Magnoliopsida</taxon>
        <taxon>eudicotyledons</taxon>
        <taxon>Gunneridae</taxon>
        <taxon>Pentapetalae</taxon>
        <taxon>asterids</taxon>
        <taxon>campanulids</taxon>
        <taxon>Aquifoliales</taxon>
        <taxon>Aquifoliaceae</taxon>
        <taxon>Ilex</taxon>
    </lineage>
</organism>
<dbReference type="PANTHER" id="PTHR11573:SF6">
    <property type="entry name" value="RIBONUCLEOSIDE-DIPHOSPHATE REDUCTASE LARGE SUBUNIT"/>
    <property type="match status" value="1"/>
</dbReference>
<reference evidence="1 2" key="1">
    <citation type="submission" date="2024-02" db="EMBL/GenBank/DDBJ databases">
        <authorList>
            <person name="Vignale AGUSTIN F."/>
            <person name="Sosa J E."/>
            <person name="Modenutti C."/>
        </authorList>
    </citation>
    <scope>NUCLEOTIDE SEQUENCE [LARGE SCALE GENOMIC DNA]</scope>
</reference>
<name>A0ABC8UBV1_9AQUA</name>
<keyword evidence="2" id="KW-1185">Reference proteome</keyword>
<dbReference type="AlphaFoldDB" id="A0ABC8UBV1"/>
<sequence length="80" mass="8957">MDQTNFGKLTSLHFHAWSRGLKTGMYYLRSRAAADAIKFTVDTTMLKEKINIADDGDDNTKMSQMVSSLTNREECMACGS</sequence>
<protein>
    <submittedName>
        <fullName evidence="1">Uncharacterized protein</fullName>
    </submittedName>
</protein>
<dbReference type="SUPFAM" id="SSF51998">
    <property type="entry name" value="PFL-like glycyl radical enzymes"/>
    <property type="match status" value="1"/>
</dbReference>
<evidence type="ECO:0000313" key="1">
    <source>
        <dbReference type="EMBL" id="CAK9179260.1"/>
    </source>
</evidence>
<accession>A0ABC8UBV1</accession>
<dbReference type="PANTHER" id="PTHR11573">
    <property type="entry name" value="RIBONUCLEOSIDE-DIPHOSPHATE REDUCTASE LARGE CHAIN"/>
    <property type="match status" value="1"/>
</dbReference>
<proteinExistence type="predicted"/>
<evidence type="ECO:0000313" key="2">
    <source>
        <dbReference type="Proteomes" id="UP001642360"/>
    </source>
</evidence>
<comment type="caution">
    <text evidence="1">The sequence shown here is derived from an EMBL/GenBank/DDBJ whole genome shotgun (WGS) entry which is preliminary data.</text>
</comment>
<dbReference type="EMBL" id="CAUOFW020007456">
    <property type="protein sequence ID" value="CAK9179260.1"/>
    <property type="molecule type" value="Genomic_DNA"/>
</dbReference>